<evidence type="ECO:0000313" key="3">
    <source>
        <dbReference type="EMBL" id="CAK9010466.1"/>
    </source>
</evidence>
<feature type="region of interest" description="Disordered" evidence="1">
    <location>
        <begin position="29"/>
        <end position="48"/>
    </location>
</feature>
<feature type="domain" description="JmjC" evidence="2">
    <location>
        <begin position="200"/>
        <end position="360"/>
    </location>
</feature>
<keyword evidence="4" id="KW-1185">Reference proteome</keyword>
<dbReference type="Gene3D" id="2.60.120.10">
    <property type="entry name" value="Jelly Rolls"/>
    <property type="match status" value="1"/>
</dbReference>
<dbReference type="Pfam" id="PF13621">
    <property type="entry name" value="Cupin_8"/>
    <property type="match status" value="1"/>
</dbReference>
<gene>
    <name evidence="3" type="ORF">SCF082_LOCUS10692</name>
</gene>
<dbReference type="PANTHER" id="PTHR12461">
    <property type="entry name" value="HYPOXIA-INDUCIBLE FACTOR 1 ALPHA INHIBITOR-RELATED"/>
    <property type="match status" value="1"/>
</dbReference>
<dbReference type="InterPro" id="IPR014710">
    <property type="entry name" value="RmlC-like_jellyroll"/>
</dbReference>
<proteinExistence type="predicted"/>
<dbReference type="InterPro" id="IPR003347">
    <property type="entry name" value="JmjC_dom"/>
</dbReference>
<evidence type="ECO:0000259" key="2">
    <source>
        <dbReference type="PROSITE" id="PS51184"/>
    </source>
</evidence>
<accession>A0ABP0J7W2</accession>
<name>A0ABP0J7W2_9DINO</name>
<evidence type="ECO:0000256" key="1">
    <source>
        <dbReference type="SAM" id="MobiDB-lite"/>
    </source>
</evidence>
<dbReference type="SUPFAM" id="SSF51197">
    <property type="entry name" value="Clavaminate synthase-like"/>
    <property type="match status" value="1"/>
</dbReference>
<dbReference type="InterPro" id="IPR016193">
    <property type="entry name" value="Cytidine_deaminase-like"/>
</dbReference>
<dbReference type="EMBL" id="CAXAMM010006280">
    <property type="protein sequence ID" value="CAK9010466.1"/>
    <property type="molecule type" value="Genomic_DNA"/>
</dbReference>
<sequence>MGLLAFHAFHLGRRKSFGLDERFPSSLLHLQPPPAPPTPARPTPLSTAATARASVWPAAKVSAKYLGKVCEVVEATVGWEEALAMLKERQLFAPSQQRPVVLRGLARHLLCPAAGAAWSFEQLGARAGDVLVEGVRRGAGPEQQTFHYADESKDTCFSDASAHHQLCSPMSLAEFLRRSGDGSLYLWAVLRTVEGGTMQEGSLGTRLRADLDAMRWETIRQLSEELGTLKKLQLFCGAKGIVTACHYDQSPNLFLQVTGAKRFILFPPLLGASSLQPFPVTHPRDRCARLDLDREDRRGECSAAFGQGIEAIVEAGDVLFLPQMWWHHVESLDLENISLSLWLQGGSLDRTTLALDDPTLVTALSQPLALELFREWEFLLATTIGYGPELELFLWWLRDPSCRGDAAATSPASWLRCGTFLLQHAFRLLPLQWLRHFLGRGDAAATSPASWLRCGTFLLQHAFRLLPLQWLRHFLGYFDPQRFQQLRNKSAENTTPQPDTPSCSLPLRPPRGRPFRLLSAVVLFGRWRSKELGREAWELEGWPCGRATKKRSGHPRVTSDQLRQVLLHAGLGHRLTLGSWTTPASRDEPEPAKLKGVMKAALGRCNALLANDALRTLSHLLRQKRLPAPSQGRFEAWSHQLVEQALHWQCPSEEQLEEQLIQERSGSSSVEPVEALMSRLVKQLLPEWLEAPWAQKAADWRLSLALECWDRCATQWDVEGVGLYAAIALELGDRGGAGRALEQLGRAVDWRLAFQPAFLEDLASNGLTPCKAPSLDAGYAYLPELVQRAAALAAQGTLQGVLRRRHGAVLLDGPRVVTEGFNHVAEPLQQRRRDQHPLLLPKWRKTQRHAEVHCLLQLPSLAEAMHKQMLIVEIADIGPSLGWAEPCSRGCLHLLKKYGVSKVFFTDGLGSLVQRDLPHCPELDFPCAHHEPETGKVTLEHPATF</sequence>
<dbReference type="SMART" id="SM00558">
    <property type="entry name" value="JmjC"/>
    <property type="match status" value="1"/>
</dbReference>
<dbReference type="Gene3D" id="3.40.140.10">
    <property type="entry name" value="Cytidine Deaminase, domain 2"/>
    <property type="match status" value="1"/>
</dbReference>
<reference evidence="3 4" key="1">
    <citation type="submission" date="2024-02" db="EMBL/GenBank/DDBJ databases">
        <authorList>
            <person name="Chen Y."/>
            <person name="Shah S."/>
            <person name="Dougan E. K."/>
            <person name="Thang M."/>
            <person name="Chan C."/>
        </authorList>
    </citation>
    <scope>NUCLEOTIDE SEQUENCE [LARGE SCALE GENOMIC DNA]</scope>
</reference>
<evidence type="ECO:0000313" key="4">
    <source>
        <dbReference type="Proteomes" id="UP001642464"/>
    </source>
</evidence>
<comment type="caution">
    <text evidence="3">The sequence shown here is derived from an EMBL/GenBank/DDBJ whole genome shotgun (WGS) entry which is preliminary data.</text>
</comment>
<dbReference type="Proteomes" id="UP001642464">
    <property type="component" value="Unassembled WGS sequence"/>
</dbReference>
<dbReference type="InterPro" id="IPR041667">
    <property type="entry name" value="Cupin_8"/>
</dbReference>
<dbReference type="SUPFAM" id="SSF53927">
    <property type="entry name" value="Cytidine deaminase-like"/>
    <property type="match status" value="1"/>
</dbReference>
<protein>
    <submittedName>
        <fullName evidence="3">Hypoxia-inducible factor 1-alpha inhibitor (Hypoxia-inducible factor asparagine hydroxylase)</fullName>
    </submittedName>
</protein>
<dbReference type="PANTHER" id="PTHR12461:SF105">
    <property type="entry name" value="HYPOXIA-INDUCIBLE FACTOR 1-ALPHA INHIBITOR"/>
    <property type="match status" value="1"/>
</dbReference>
<organism evidence="3 4">
    <name type="scientific">Durusdinium trenchii</name>
    <dbReference type="NCBI Taxonomy" id="1381693"/>
    <lineage>
        <taxon>Eukaryota</taxon>
        <taxon>Sar</taxon>
        <taxon>Alveolata</taxon>
        <taxon>Dinophyceae</taxon>
        <taxon>Suessiales</taxon>
        <taxon>Symbiodiniaceae</taxon>
        <taxon>Durusdinium</taxon>
    </lineage>
</organism>
<dbReference type="PROSITE" id="PS51184">
    <property type="entry name" value="JMJC"/>
    <property type="match status" value="1"/>
</dbReference>
<feature type="compositionally biased region" description="Pro residues" evidence="1">
    <location>
        <begin position="31"/>
        <end position="42"/>
    </location>
</feature>